<keyword evidence="2" id="KW-1185">Reference proteome</keyword>
<gene>
    <name evidence="1" type="ORF">PACLA_8A071912</name>
</gene>
<reference evidence="1" key="1">
    <citation type="submission" date="2020-04" db="EMBL/GenBank/DDBJ databases">
        <authorList>
            <person name="Alioto T."/>
            <person name="Alioto T."/>
            <person name="Gomez Garrido J."/>
        </authorList>
    </citation>
    <scope>NUCLEOTIDE SEQUENCE</scope>
    <source>
        <strain evidence="1">A484AB</strain>
    </source>
</reference>
<comment type="caution">
    <text evidence="1">The sequence shown here is derived from an EMBL/GenBank/DDBJ whole genome shotgun (WGS) entry which is preliminary data.</text>
</comment>
<evidence type="ECO:0000313" key="1">
    <source>
        <dbReference type="EMBL" id="CAB3977092.1"/>
    </source>
</evidence>
<evidence type="ECO:0000313" key="2">
    <source>
        <dbReference type="Proteomes" id="UP001152795"/>
    </source>
</evidence>
<protein>
    <submittedName>
        <fullName evidence="1">Uncharacterized protein</fullName>
    </submittedName>
</protein>
<organism evidence="1 2">
    <name type="scientific">Paramuricea clavata</name>
    <name type="common">Red gorgonian</name>
    <name type="synonym">Violescent sea-whip</name>
    <dbReference type="NCBI Taxonomy" id="317549"/>
    <lineage>
        <taxon>Eukaryota</taxon>
        <taxon>Metazoa</taxon>
        <taxon>Cnidaria</taxon>
        <taxon>Anthozoa</taxon>
        <taxon>Octocorallia</taxon>
        <taxon>Malacalcyonacea</taxon>
        <taxon>Plexauridae</taxon>
        <taxon>Paramuricea</taxon>
    </lineage>
</organism>
<accession>A0A7D9D510</accession>
<sequence>MENISHITDCIEDSEASQVSSDGEITEDCHGNDSNELQACEEGDQQQVLRLESTDRRIENVTNPSKKLFRSKSKRERCHICRKEMLLQNLKDHMKNAHNSTEVRVLGQKSLIELFGNKVKDNNVKRKRGHGDVDEEPLFKTAKTADLSMSISSGSTPPGFENTADESTAKVTLSASGEDNFAESKSSVASKLDEILTTVKNLENRMSCLSITPSPETVAVESELPTVTERKSARSLFDLIQLPEFEYDDIEGVVICSICNPPNEPREVNFLGRTGVFMYSNDSQKTFESDEKMSRQFRNLKTHLFDHLQTPTHLEKQKEITDVETGKQEFESRNRKVGMRCARTSYLLYKTARPYSEYEQLVTLESHNGCDMGNINHSRKFPAQILPFIADETKARVKKFLCTPLVQTGFLPPVKVIADKDTKKHRTRQVVLLVTIVPDAAELIQYIYLDHPIVNKHTGKDVAASITNVLQNYIVAGQFEGGGFDGQYFHLGVPKYVNAHYEIDYSDTYYDWDVLHCCGLVDTRLRKLEQFQWLSNITNTVSSIFKLFNWGKGYEELVEACDRLKLAIQNPQFFCETRFANSVRKVYGNFLADLSAIIACLENTKFEMHDGDASEREKAQQAEQYQVKIQNKSFCLLLSGLADIYEQYGVLVSEVQKVNLLPFQRFDKFTDHMEKMKKMVKCLSDHNNCGKDKCFWPHYHKNKPGILNGQFVGTQIIEDHEEQHVHNTRRARQQEADNATTSPVMAAERKLADLTTQLVKGFREDVYSEDALEMVESTRFLTDLKSLAMQIREKGHILLGVLNADKFVRIAKKISRNVRVVNNQEIVRQYKIFVRRLASKTEAIAIPELQKMDSKDLIKKFLTSGGELYVGCEMVVEAIVVAAIKMTVESIAESVISRYNTHNSKLRSMSEEAVNNELWIACNGPELGGADRILSSALSKYFRHGNWHFVTRKGEQSKLYNSKVINRIISQESRLPFVTQ</sequence>
<proteinExistence type="predicted"/>
<name>A0A7D9D510_PARCT</name>
<dbReference type="Proteomes" id="UP001152795">
    <property type="component" value="Unassembled WGS sequence"/>
</dbReference>
<dbReference type="AlphaFoldDB" id="A0A7D9D510"/>
<dbReference type="EMBL" id="CACRXK020000029">
    <property type="protein sequence ID" value="CAB3977092.1"/>
    <property type="molecule type" value="Genomic_DNA"/>
</dbReference>
<dbReference type="OrthoDB" id="6625098at2759"/>